<dbReference type="Proteomes" id="UP000230292">
    <property type="component" value="Unassembled WGS sequence"/>
</dbReference>
<keyword evidence="1" id="KW-0812">Transmembrane</keyword>
<evidence type="ECO:0000313" key="3">
    <source>
        <dbReference type="Proteomes" id="UP000230292"/>
    </source>
</evidence>
<keyword evidence="1" id="KW-0472">Membrane</keyword>
<dbReference type="EMBL" id="PFGC01000041">
    <property type="protein sequence ID" value="PIW36764.1"/>
    <property type="molecule type" value="Genomic_DNA"/>
</dbReference>
<accession>A0A2M7H3I0</accession>
<protein>
    <submittedName>
        <fullName evidence="2">Uncharacterized protein</fullName>
    </submittedName>
</protein>
<evidence type="ECO:0000313" key="2">
    <source>
        <dbReference type="EMBL" id="PIW36764.1"/>
    </source>
</evidence>
<sequence length="140" mass="15058">MALDPETIKTERAKIQQINVSGIIGESTLIDHTECIDHYESSIDTEVNQIDFSYSVHSGMCSTDSINDIVLQPFAEGANAKLSLTEAEPHAMVSGTVLYTEAPDPEPSLNTTYLLGGAIILAIGMIIGLALSHLKKNKIT</sequence>
<keyword evidence="1" id="KW-1133">Transmembrane helix</keyword>
<reference evidence="2 3" key="1">
    <citation type="submission" date="2017-09" db="EMBL/GenBank/DDBJ databases">
        <title>Depth-based differentiation of microbial function through sediment-hosted aquifers and enrichment of novel symbionts in the deep terrestrial subsurface.</title>
        <authorList>
            <person name="Probst A.J."/>
            <person name="Ladd B."/>
            <person name="Jarett J.K."/>
            <person name="Geller-Mcgrath D.E."/>
            <person name="Sieber C.M."/>
            <person name="Emerson J.B."/>
            <person name="Anantharaman K."/>
            <person name="Thomas B.C."/>
            <person name="Malmstrom R."/>
            <person name="Stieglmeier M."/>
            <person name="Klingl A."/>
            <person name="Woyke T."/>
            <person name="Ryan C.M."/>
            <person name="Banfield J.F."/>
        </authorList>
    </citation>
    <scope>NUCLEOTIDE SEQUENCE [LARGE SCALE GENOMIC DNA]</scope>
    <source>
        <strain evidence="2">CG15_BIG_FIL_POST_REV_8_21_14_020_45_12</strain>
    </source>
</reference>
<evidence type="ECO:0000256" key="1">
    <source>
        <dbReference type="SAM" id="Phobius"/>
    </source>
</evidence>
<name>A0A2M7H3I0_9BACT</name>
<feature type="transmembrane region" description="Helical" evidence="1">
    <location>
        <begin position="113"/>
        <end position="134"/>
    </location>
</feature>
<gene>
    <name evidence="2" type="ORF">COW24_03705</name>
</gene>
<comment type="caution">
    <text evidence="2">The sequence shown here is derived from an EMBL/GenBank/DDBJ whole genome shotgun (WGS) entry which is preliminary data.</text>
</comment>
<organism evidence="2 3">
    <name type="scientific">Candidatus Kerfeldbacteria bacterium CG15_BIG_FIL_POST_REV_8_21_14_020_45_12</name>
    <dbReference type="NCBI Taxonomy" id="2014247"/>
    <lineage>
        <taxon>Bacteria</taxon>
        <taxon>Candidatus Kerfeldiibacteriota</taxon>
    </lineage>
</organism>
<proteinExistence type="predicted"/>
<dbReference type="AlphaFoldDB" id="A0A2M7H3I0"/>